<evidence type="ECO:0000313" key="2">
    <source>
        <dbReference type="EMBL" id="EJK52492.1"/>
    </source>
</evidence>
<gene>
    <name evidence="2" type="ORF">THAOC_28221</name>
</gene>
<dbReference type="EMBL" id="AGNL01039713">
    <property type="protein sequence ID" value="EJK52492.1"/>
    <property type="molecule type" value="Genomic_DNA"/>
</dbReference>
<evidence type="ECO:0000313" key="3">
    <source>
        <dbReference type="Proteomes" id="UP000266841"/>
    </source>
</evidence>
<organism evidence="2 3">
    <name type="scientific">Thalassiosira oceanica</name>
    <name type="common">Marine diatom</name>
    <dbReference type="NCBI Taxonomy" id="159749"/>
    <lineage>
        <taxon>Eukaryota</taxon>
        <taxon>Sar</taxon>
        <taxon>Stramenopiles</taxon>
        <taxon>Ochrophyta</taxon>
        <taxon>Bacillariophyta</taxon>
        <taxon>Coscinodiscophyceae</taxon>
        <taxon>Thalassiosirophycidae</taxon>
        <taxon>Thalassiosirales</taxon>
        <taxon>Thalassiosiraceae</taxon>
        <taxon>Thalassiosira</taxon>
    </lineage>
</organism>
<name>K0S0S4_THAOC</name>
<keyword evidence="3" id="KW-1185">Reference proteome</keyword>
<dbReference type="Proteomes" id="UP000266841">
    <property type="component" value="Unassembled WGS sequence"/>
</dbReference>
<sequence>MAPLGRRKFLHNPQPRTSFKRRLAISEVDVSTTPSRQQGCLISAKPNSNVEQESRPTNRGAAEVLPRSPTQISGQKEVQMVPDGHAALQGLSLIPHLTSVAAGFYRMTLSSTAQDIRQASVPN</sequence>
<dbReference type="AlphaFoldDB" id="K0S0S4"/>
<proteinExistence type="predicted"/>
<accession>K0S0S4</accession>
<feature type="compositionally biased region" description="Polar residues" evidence="1">
    <location>
        <begin position="29"/>
        <end position="57"/>
    </location>
</feature>
<protein>
    <submittedName>
        <fullName evidence="2">Uncharacterized protein</fullName>
    </submittedName>
</protein>
<feature type="compositionally biased region" description="Basic residues" evidence="1">
    <location>
        <begin position="1"/>
        <end position="10"/>
    </location>
</feature>
<feature type="region of interest" description="Disordered" evidence="1">
    <location>
        <begin position="1"/>
        <end position="68"/>
    </location>
</feature>
<reference evidence="2 3" key="1">
    <citation type="journal article" date="2012" name="Genome Biol.">
        <title>Genome and low-iron response of an oceanic diatom adapted to chronic iron limitation.</title>
        <authorList>
            <person name="Lommer M."/>
            <person name="Specht M."/>
            <person name="Roy A.S."/>
            <person name="Kraemer L."/>
            <person name="Andreson R."/>
            <person name="Gutowska M.A."/>
            <person name="Wolf J."/>
            <person name="Bergner S.V."/>
            <person name="Schilhabel M.B."/>
            <person name="Klostermeier U.C."/>
            <person name="Beiko R.G."/>
            <person name="Rosenstiel P."/>
            <person name="Hippler M."/>
            <person name="Laroche J."/>
        </authorList>
    </citation>
    <scope>NUCLEOTIDE SEQUENCE [LARGE SCALE GENOMIC DNA]</scope>
    <source>
        <strain evidence="2 3">CCMP1005</strain>
    </source>
</reference>
<comment type="caution">
    <text evidence="2">The sequence shown here is derived from an EMBL/GenBank/DDBJ whole genome shotgun (WGS) entry which is preliminary data.</text>
</comment>
<evidence type="ECO:0000256" key="1">
    <source>
        <dbReference type="SAM" id="MobiDB-lite"/>
    </source>
</evidence>